<dbReference type="InterPro" id="IPR029058">
    <property type="entry name" value="AB_hydrolase_fold"/>
</dbReference>
<dbReference type="Gene3D" id="3.40.50.1820">
    <property type="entry name" value="alpha/beta hydrolase"/>
    <property type="match status" value="1"/>
</dbReference>
<dbReference type="InterPro" id="IPR024499">
    <property type="entry name" value="Mbeg1-like"/>
</dbReference>
<name>A0A9D1CK28_9FIRM</name>
<evidence type="ECO:0000313" key="1">
    <source>
        <dbReference type="EMBL" id="HIQ63289.1"/>
    </source>
</evidence>
<dbReference type="AlphaFoldDB" id="A0A9D1CK28"/>
<dbReference type="EMBL" id="DVFI01000099">
    <property type="protein sequence ID" value="HIQ63289.1"/>
    <property type="molecule type" value="Genomic_DNA"/>
</dbReference>
<accession>A0A9D1CK28</accession>
<proteinExistence type="predicted"/>
<protein>
    <submittedName>
        <fullName evidence="1">DUF2974 domain-containing protein</fullName>
    </submittedName>
</protein>
<reference evidence="1" key="2">
    <citation type="journal article" date="2021" name="PeerJ">
        <title>Extensive microbial diversity within the chicken gut microbiome revealed by metagenomics and culture.</title>
        <authorList>
            <person name="Gilroy R."/>
            <person name="Ravi A."/>
            <person name="Getino M."/>
            <person name="Pursley I."/>
            <person name="Horton D.L."/>
            <person name="Alikhan N.F."/>
            <person name="Baker D."/>
            <person name="Gharbi K."/>
            <person name="Hall N."/>
            <person name="Watson M."/>
            <person name="Adriaenssens E.M."/>
            <person name="Foster-Nyarko E."/>
            <person name="Jarju S."/>
            <person name="Secka A."/>
            <person name="Antonio M."/>
            <person name="Oren A."/>
            <person name="Chaudhuri R.R."/>
            <person name="La Ragione R."/>
            <person name="Hildebrand F."/>
            <person name="Pallen M.J."/>
        </authorList>
    </citation>
    <scope>NUCLEOTIDE SEQUENCE</scope>
    <source>
        <strain evidence="1">ChiHile30-977</strain>
    </source>
</reference>
<reference evidence="1" key="1">
    <citation type="submission" date="2020-10" db="EMBL/GenBank/DDBJ databases">
        <authorList>
            <person name="Gilroy R."/>
        </authorList>
    </citation>
    <scope>NUCLEOTIDE SEQUENCE</scope>
    <source>
        <strain evidence="1">ChiHile30-977</strain>
    </source>
</reference>
<sequence length="373" mass="41173">MANMLDYLAWRGDLPVDRDPLNENDRLIFSQLAYVAFDRLVPSGYGDSVALGEAASRLLAMDPEAETIHQTSYLWEGNKRLLTALSVSARFAPMRLSGYVSEISQEHQKQFAALTIQPGDGSVQVAFRGTDDTLVGWKEDLNMVFDAPVPAQREAVSYLCGAAALPGPLYVCGHSKGGNLAVYAAAHCPQSVQARIVQIINHDGPGMDEQTVASEGYARIRPRLSTYLPSFSIVGMMLEHEDTYTVVQSENKSVLQHDALSWQMMGARMLRAEQPSEASLDASRVLRAWIASLPREEQRLFADAVYEMATAAHARTLSDWEDNWPASALAGFSALRALEPTKRKALERALGSLFSVVARSIRLPWRKDEEISE</sequence>
<comment type="caution">
    <text evidence="1">The sequence shown here is derived from an EMBL/GenBank/DDBJ whole genome shotgun (WGS) entry which is preliminary data.</text>
</comment>
<dbReference type="Pfam" id="PF11187">
    <property type="entry name" value="Mbeg1-like"/>
    <property type="match status" value="1"/>
</dbReference>
<evidence type="ECO:0000313" key="2">
    <source>
        <dbReference type="Proteomes" id="UP000886819"/>
    </source>
</evidence>
<dbReference type="SUPFAM" id="SSF53474">
    <property type="entry name" value="alpha/beta-Hydrolases"/>
    <property type="match status" value="1"/>
</dbReference>
<gene>
    <name evidence="1" type="ORF">IAA66_06840</name>
</gene>
<organism evidence="1 2">
    <name type="scientific">Candidatus Avichristensenella intestinipullorum</name>
    <dbReference type="NCBI Taxonomy" id="2840693"/>
    <lineage>
        <taxon>Bacteria</taxon>
        <taxon>Bacillati</taxon>
        <taxon>Bacillota</taxon>
        <taxon>Clostridia</taxon>
        <taxon>Candidatus Avichristensenella</taxon>
    </lineage>
</organism>
<dbReference type="Proteomes" id="UP000886819">
    <property type="component" value="Unassembled WGS sequence"/>
</dbReference>